<sequence>MKNYWQKIQLTAALSVTLLSSIVYCPALWALPVGLKTASIQFTSPPPPPDRGAAGDRGGAASRGCGSGNESLMALVPVYEQAVKQEQKQAISVTKVWGLTTVTHPTFWFFVPYNKSSIAAIEFVIKDESNKPSQTIYRTAINSPSNPGIISVSLPETTTALEVGKMYHWFFKVKVNCNNQQPAELEYVEGWVERVKPTSSLAEAIKQATPQQQVVLYAENGIWHDALNSMAKLRLDKPKDASVMADWTSLLKSVGLEKLAQQPLISIQN</sequence>
<feature type="region of interest" description="Disordered" evidence="1">
    <location>
        <begin position="42"/>
        <end position="64"/>
    </location>
</feature>
<organism evidence="2 3">
    <name type="scientific">Nostoc paludosum FACHB-159</name>
    <dbReference type="NCBI Taxonomy" id="2692908"/>
    <lineage>
        <taxon>Bacteria</taxon>
        <taxon>Bacillati</taxon>
        <taxon>Cyanobacteriota</taxon>
        <taxon>Cyanophyceae</taxon>
        <taxon>Nostocales</taxon>
        <taxon>Nostocaceae</taxon>
        <taxon>Nostoc</taxon>
    </lineage>
</organism>
<name>A0ABR8KJ22_9NOSO</name>
<dbReference type="Pfam" id="PF06051">
    <property type="entry name" value="DUF928"/>
    <property type="match status" value="1"/>
</dbReference>
<accession>A0ABR8KJ22</accession>
<proteinExistence type="predicted"/>
<evidence type="ECO:0000256" key="1">
    <source>
        <dbReference type="SAM" id="MobiDB-lite"/>
    </source>
</evidence>
<protein>
    <submittedName>
        <fullName evidence="2">DUF928 domain-containing protein</fullName>
    </submittedName>
</protein>
<comment type="caution">
    <text evidence="2">The sequence shown here is derived from an EMBL/GenBank/DDBJ whole genome shotgun (WGS) entry which is preliminary data.</text>
</comment>
<dbReference type="EMBL" id="JACJTU010000044">
    <property type="protein sequence ID" value="MBD2738188.1"/>
    <property type="molecule type" value="Genomic_DNA"/>
</dbReference>
<evidence type="ECO:0000313" key="3">
    <source>
        <dbReference type="Proteomes" id="UP000637383"/>
    </source>
</evidence>
<gene>
    <name evidence="2" type="ORF">H6H03_30640</name>
</gene>
<reference evidence="2 3" key="1">
    <citation type="journal article" date="2020" name="ISME J.">
        <title>Comparative genomics reveals insights into cyanobacterial evolution and habitat adaptation.</title>
        <authorList>
            <person name="Chen M.Y."/>
            <person name="Teng W.K."/>
            <person name="Zhao L."/>
            <person name="Hu C.X."/>
            <person name="Zhou Y.K."/>
            <person name="Han B.P."/>
            <person name="Song L.R."/>
            <person name="Shu W.S."/>
        </authorList>
    </citation>
    <scope>NUCLEOTIDE SEQUENCE [LARGE SCALE GENOMIC DNA]</scope>
    <source>
        <strain evidence="2 3">FACHB-159</strain>
    </source>
</reference>
<dbReference type="Proteomes" id="UP000637383">
    <property type="component" value="Unassembled WGS sequence"/>
</dbReference>
<dbReference type="RefSeq" id="WP_190958740.1">
    <property type="nucleotide sequence ID" value="NZ_JACJTU010000044.1"/>
</dbReference>
<evidence type="ECO:0000313" key="2">
    <source>
        <dbReference type="EMBL" id="MBD2738188.1"/>
    </source>
</evidence>
<keyword evidence="3" id="KW-1185">Reference proteome</keyword>
<dbReference type="InterPro" id="IPR010328">
    <property type="entry name" value="DUF928"/>
</dbReference>